<dbReference type="EMBL" id="JAYRBN010000010">
    <property type="protein sequence ID" value="KAL2750531.1"/>
    <property type="molecule type" value="Genomic_DNA"/>
</dbReference>
<sequence length="92" mass="10779">MSPRYKFSRISRDKTEHRIRISVSGSFFVSQNRDVRRLKDQQLLPLCLLSNLYNHIYIFKNSGATVQSVEYFQCLLAFTGFISSIHLFDSEI</sequence>
<comment type="caution">
    <text evidence="1">The sequence shown here is derived from an EMBL/GenBank/DDBJ whole genome shotgun (WGS) entry which is preliminary data.</text>
</comment>
<evidence type="ECO:0000313" key="1">
    <source>
        <dbReference type="EMBL" id="KAL2750531.1"/>
    </source>
</evidence>
<proteinExistence type="predicted"/>
<keyword evidence="2" id="KW-1185">Reference proteome</keyword>
<reference evidence="1 2" key="1">
    <citation type="journal article" date="2024" name="Ann. Entomol. Soc. Am.">
        <title>Genomic analyses of the southern and eastern yellowjacket wasps (Hymenoptera: Vespidae) reveal evolutionary signatures of social life.</title>
        <authorList>
            <person name="Catto M.A."/>
            <person name="Caine P.B."/>
            <person name="Orr S.E."/>
            <person name="Hunt B.G."/>
            <person name="Goodisman M.A.D."/>
        </authorList>
    </citation>
    <scope>NUCLEOTIDE SEQUENCE [LARGE SCALE GENOMIC DNA]</scope>
    <source>
        <strain evidence="1">232</strain>
        <tissue evidence="1">Head and thorax</tissue>
    </source>
</reference>
<organism evidence="1 2">
    <name type="scientific">Vespula maculifrons</name>
    <name type="common">Eastern yellow jacket</name>
    <name type="synonym">Wasp</name>
    <dbReference type="NCBI Taxonomy" id="7453"/>
    <lineage>
        <taxon>Eukaryota</taxon>
        <taxon>Metazoa</taxon>
        <taxon>Ecdysozoa</taxon>
        <taxon>Arthropoda</taxon>
        <taxon>Hexapoda</taxon>
        <taxon>Insecta</taxon>
        <taxon>Pterygota</taxon>
        <taxon>Neoptera</taxon>
        <taxon>Endopterygota</taxon>
        <taxon>Hymenoptera</taxon>
        <taxon>Apocrita</taxon>
        <taxon>Aculeata</taxon>
        <taxon>Vespoidea</taxon>
        <taxon>Vespidae</taxon>
        <taxon>Vespinae</taxon>
        <taxon>Vespula</taxon>
    </lineage>
</organism>
<gene>
    <name evidence="1" type="ORF">V1477_001321</name>
</gene>
<dbReference type="Proteomes" id="UP001607303">
    <property type="component" value="Unassembled WGS sequence"/>
</dbReference>
<protein>
    <submittedName>
        <fullName evidence="1">Uncharacterized protein</fullName>
    </submittedName>
</protein>
<accession>A0ABD2CZK2</accession>
<dbReference type="AlphaFoldDB" id="A0ABD2CZK2"/>
<evidence type="ECO:0000313" key="2">
    <source>
        <dbReference type="Proteomes" id="UP001607303"/>
    </source>
</evidence>
<name>A0ABD2CZK2_VESMC</name>